<dbReference type="GO" id="GO:0016787">
    <property type="term" value="F:hydrolase activity"/>
    <property type="evidence" value="ECO:0007669"/>
    <property type="project" value="UniProtKB-KW"/>
</dbReference>
<name>A0A4Y9ENN5_9SPHN</name>
<dbReference type="SUPFAM" id="SSF53474">
    <property type="entry name" value="alpha/beta-Hydrolases"/>
    <property type="match status" value="1"/>
</dbReference>
<dbReference type="EMBL" id="SIHO01000002">
    <property type="protein sequence ID" value="TFU03676.1"/>
    <property type="molecule type" value="Genomic_DNA"/>
</dbReference>
<keyword evidence="1" id="KW-0378">Hydrolase</keyword>
<keyword evidence="2" id="KW-1185">Reference proteome</keyword>
<evidence type="ECO:0000313" key="1">
    <source>
        <dbReference type="EMBL" id="TFU03676.1"/>
    </source>
</evidence>
<dbReference type="InterPro" id="IPR010662">
    <property type="entry name" value="RBBP9/YdeN"/>
</dbReference>
<dbReference type="InterPro" id="IPR029058">
    <property type="entry name" value="AB_hydrolase_fold"/>
</dbReference>
<dbReference type="Pfam" id="PF06821">
    <property type="entry name" value="Ser_hydrolase"/>
    <property type="match status" value="1"/>
</dbReference>
<protein>
    <submittedName>
        <fullName evidence="1">Alpha/beta hydrolase</fullName>
    </submittedName>
</protein>
<sequence>MPVAAETSACRDSKIFFVIPIQQVGYTTLTTQRDVKEAQVNPTTLIIPGLNGSGPDHWQSVWERERDDCRRVVQAHWNDPKPDAWCAQLEDAVAGVTGPVVLVAHSLGCATVVHWAAHTTLRSTRIAALLVAPCDVERPDAPPSVQRFAPLPAIALPFASVVVASRDDVYATPARSRCLADGWGSTFVDAGALGHINAASALGTWEFGQVLLDELRARVRHDGVRHRRAAALRTASFAPFGSPCADVTARPVPEVRESARP</sequence>
<accession>A0A4Y9ENN5</accession>
<evidence type="ECO:0000313" key="2">
    <source>
        <dbReference type="Proteomes" id="UP000297737"/>
    </source>
</evidence>
<proteinExistence type="predicted"/>
<dbReference type="Gene3D" id="3.40.50.1820">
    <property type="entry name" value="alpha/beta hydrolase"/>
    <property type="match status" value="1"/>
</dbReference>
<gene>
    <name evidence="1" type="ORF">EUV02_11045</name>
</gene>
<dbReference type="Proteomes" id="UP000297737">
    <property type="component" value="Unassembled WGS sequence"/>
</dbReference>
<dbReference type="OrthoDB" id="9804993at2"/>
<organism evidence="1 2">
    <name type="scientific">Glacieibacterium arshaanense</name>
    <dbReference type="NCBI Taxonomy" id="2511025"/>
    <lineage>
        <taxon>Bacteria</taxon>
        <taxon>Pseudomonadati</taxon>
        <taxon>Pseudomonadota</taxon>
        <taxon>Alphaproteobacteria</taxon>
        <taxon>Sphingomonadales</taxon>
        <taxon>Sphingosinicellaceae</taxon>
        <taxon>Glacieibacterium</taxon>
    </lineage>
</organism>
<dbReference type="AlphaFoldDB" id="A0A4Y9ENN5"/>
<reference evidence="1 2" key="1">
    <citation type="submission" date="2019-02" db="EMBL/GenBank/DDBJ databases">
        <title>Polymorphobacter sp. isolated from the lake at the Tibet of China.</title>
        <authorList>
            <person name="Li A."/>
        </authorList>
    </citation>
    <scope>NUCLEOTIDE SEQUENCE [LARGE SCALE GENOMIC DNA]</scope>
    <source>
        <strain evidence="1 2">DJ1R-1</strain>
    </source>
</reference>
<comment type="caution">
    <text evidence="1">The sequence shown here is derived from an EMBL/GenBank/DDBJ whole genome shotgun (WGS) entry which is preliminary data.</text>
</comment>